<dbReference type="PANTHER" id="PTHR34145">
    <property type="entry name" value="OS02G0105600 PROTEIN"/>
    <property type="match status" value="1"/>
</dbReference>
<keyword evidence="1" id="KW-0472">Membrane</keyword>
<keyword evidence="1" id="KW-0812">Transmembrane</keyword>
<proteinExistence type="predicted"/>
<keyword evidence="1" id="KW-1133">Transmembrane helix</keyword>
<dbReference type="PANTHER" id="PTHR34145:SF68">
    <property type="entry name" value="FBD DOMAIN-CONTAINING PROTEIN"/>
    <property type="match status" value="1"/>
</dbReference>
<name>A0ABC8URN2_9AQUA</name>
<feature type="domain" description="F-box" evidence="2">
    <location>
        <begin position="244"/>
        <end position="285"/>
    </location>
</feature>
<evidence type="ECO:0000256" key="1">
    <source>
        <dbReference type="SAM" id="Phobius"/>
    </source>
</evidence>
<dbReference type="Gene3D" id="3.80.10.10">
    <property type="entry name" value="Ribonuclease Inhibitor"/>
    <property type="match status" value="1"/>
</dbReference>
<dbReference type="AlphaFoldDB" id="A0ABC8URN2"/>
<dbReference type="Proteomes" id="UP001642360">
    <property type="component" value="Unassembled WGS sequence"/>
</dbReference>
<dbReference type="InterPro" id="IPR032675">
    <property type="entry name" value="LRR_dom_sf"/>
</dbReference>
<feature type="domain" description="F-box" evidence="2">
    <location>
        <begin position="27"/>
        <end position="68"/>
    </location>
</feature>
<dbReference type="Gene3D" id="1.20.1280.50">
    <property type="match status" value="2"/>
</dbReference>
<dbReference type="InterPro" id="IPR055357">
    <property type="entry name" value="LRR_At1g61320_AtMIF1"/>
</dbReference>
<dbReference type="EMBL" id="CAUOFW020008724">
    <property type="protein sequence ID" value="CAK9183669.1"/>
    <property type="molecule type" value="Genomic_DNA"/>
</dbReference>
<accession>A0ABC8URN2</accession>
<sequence>MGKKIRHVPRQVQNKDDHNFEDWISLLPDEVLILILSLLSVKEAAVTSILSRRWRYVWESITRLDFDAKEALVKIDRNHNDRDFLEIERRKYVNWVNQVVRLHKGQTIEEFRVSFDLGNSSKWDIDKWLKFVLTRRVYQLSLDLSMDADRRGIRHFEKPYTFSADILNEIKATSFENLSSKYSIMRHCSFMGFRCLKALCFRCVNVSGDVLECFLSDCPVLERLYVRSSPKLDDHNFEDWISLLPDEVLILILSLLSVKEAAVTSILSRRWRYVWESITRLDFDAKEALVKIDRNHNDRDFLEIERRKYVNWVNQVVRLHKGQTIEEFRVSFDLGNSSKWDIDKWLKFVLTRRVYQLSLDLSMDADRRGIRHFEKPYTFSADILNEIKATSFENLSSKYSIMRHCSFMGFRCLKALCFRCVNVSGDVLECFLSDCPVLERLYVRSSPKLVHFKVAGSGPPLVLKYLEICCCLNIKSMVISNVNLVALIYKGHKIRLLLENVPLLVELSISGLVSNSLNKFFPRLSCCLSQLQTLKLNAPMYEEFSGFLMSRELSSLKTFVLHSMALDDRCLLGYASLIKASPILKKFVLQVIFLLHIISLNFISTVYSSS</sequence>
<dbReference type="InterPro" id="IPR053772">
    <property type="entry name" value="At1g61320/At1g61330-like"/>
</dbReference>
<organism evidence="3 4">
    <name type="scientific">Ilex paraguariensis</name>
    <name type="common">yerba mate</name>
    <dbReference type="NCBI Taxonomy" id="185542"/>
    <lineage>
        <taxon>Eukaryota</taxon>
        <taxon>Viridiplantae</taxon>
        <taxon>Streptophyta</taxon>
        <taxon>Embryophyta</taxon>
        <taxon>Tracheophyta</taxon>
        <taxon>Spermatophyta</taxon>
        <taxon>Magnoliopsida</taxon>
        <taxon>eudicotyledons</taxon>
        <taxon>Gunneridae</taxon>
        <taxon>Pentapetalae</taxon>
        <taxon>asterids</taxon>
        <taxon>campanulids</taxon>
        <taxon>Aquifoliales</taxon>
        <taxon>Aquifoliaceae</taxon>
        <taxon>Ilex</taxon>
    </lineage>
</organism>
<evidence type="ECO:0000313" key="4">
    <source>
        <dbReference type="Proteomes" id="UP001642360"/>
    </source>
</evidence>
<dbReference type="Pfam" id="PF00646">
    <property type="entry name" value="F-box"/>
    <property type="match status" value="2"/>
</dbReference>
<dbReference type="InterPro" id="IPR036047">
    <property type="entry name" value="F-box-like_dom_sf"/>
</dbReference>
<evidence type="ECO:0000259" key="2">
    <source>
        <dbReference type="SMART" id="SM00256"/>
    </source>
</evidence>
<dbReference type="SMART" id="SM00256">
    <property type="entry name" value="FBOX"/>
    <property type="match status" value="2"/>
</dbReference>
<feature type="transmembrane region" description="Helical" evidence="1">
    <location>
        <begin position="587"/>
        <end position="607"/>
    </location>
</feature>
<dbReference type="InterPro" id="IPR001810">
    <property type="entry name" value="F-box_dom"/>
</dbReference>
<dbReference type="SUPFAM" id="SSF52047">
    <property type="entry name" value="RNI-like"/>
    <property type="match status" value="1"/>
</dbReference>
<keyword evidence="4" id="KW-1185">Reference proteome</keyword>
<evidence type="ECO:0000313" key="3">
    <source>
        <dbReference type="EMBL" id="CAK9183669.1"/>
    </source>
</evidence>
<protein>
    <recommendedName>
        <fullName evidence="2">F-box domain-containing protein</fullName>
    </recommendedName>
</protein>
<gene>
    <name evidence="3" type="ORF">ILEXP_LOCUS53957</name>
</gene>
<dbReference type="SUPFAM" id="SSF81383">
    <property type="entry name" value="F-box domain"/>
    <property type="match status" value="2"/>
</dbReference>
<reference evidence="3 4" key="1">
    <citation type="submission" date="2024-02" db="EMBL/GenBank/DDBJ databases">
        <authorList>
            <person name="Vignale AGUSTIN F."/>
            <person name="Sosa J E."/>
            <person name="Modenutti C."/>
        </authorList>
    </citation>
    <scope>NUCLEOTIDE SEQUENCE [LARGE SCALE GENOMIC DNA]</scope>
</reference>
<dbReference type="Pfam" id="PF23622">
    <property type="entry name" value="LRR_At1g61320_AtMIF1"/>
    <property type="match status" value="2"/>
</dbReference>
<comment type="caution">
    <text evidence="3">The sequence shown here is derived from an EMBL/GenBank/DDBJ whole genome shotgun (WGS) entry which is preliminary data.</text>
</comment>